<gene>
    <name evidence="1" type="ORF">Pfra01_002369800</name>
</gene>
<keyword evidence="2" id="KW-1185">Reference proteome</keyword>
<dbReference type="PANTHER" id="PTHR47169">
    <property type="entry name" value="OS01G0541250 PROTEIN"/>
    <property type="match status" value="1"/>
</dbReference>
<sequence length="153" mass="17343">MYASNYGSPFDPYILEAGMEGCRDIQLICQSPNSSDMNVLDLGGFASLQSLLSQILQMKTEEIIREERKAYAGMPKKTIENIFLSLQNCMRCVLSCDGRNDYKLPRMGTEALRRNGLLPQSLPCDVEVYNRAVATLREEDYGRHLFFTEQPTS</sequence>
<comment type="caution">
    <text evidence="1">The sequence shown here is derived from an EMBL/GenBank/DDBJ whole genome shotgun (WGS) entry which is preliminary data.</text>
</comment>
<dbReference type="GO" id="GO:0003676">
    <property type="term" value="F:nucleic acid binding"/>
    <property type="evidence" value="ECO:0007669"/>
    <property type="project" value="InterPro"/>
</dbReference>
<reference evidence="1" key="1">
    <citation type="submission" date="2023-04" db="EMBL/GenBank/DDBJ databases">
        <title>Phytophthora fragariaefolia NBRC 109709.</title>
        <authorList>
            <person name="Ichikawa N."/>
            <person name="Sato H."/>
            <person name="Tonouchi N."/>
        </authorList>
    </citation>
    <scope>NUCLEOTIDE SEQUENCE</scope>
    <source>
        <strain evidence="1">NBRC 109709</strain>
    </source>
</reference>
<accession>A0A9W7D7J9</accession>
<protein>
    <submittedName>
        <fullName evidence="1">Unnamed protein product</fullName>
    </submittedName>
</protein>
<dbReference type="InterPro" id="IPR036397">
    <property type="entry name" value="RNaseH_sf"/>
</dbReference>
<dbReference type="EMBL" id="BSXT01003891">
    <property type="protein sequence ID" value="GMF56019.1"/>
    <property type="molecule type" value="Genomic_DNA"/>
</dbReference>
<dbReference type="AlphaFoldDB" id="A0A9W7D7J9"/>
<dbReference type="OrthoDB" id="168403at2759"/>
<proteinExistence type="predicted"/>
<dbReference type="Gene3D" id="3.30.420.10">
    <property type="entry name" value="Ribonuclease H-like superfamily/Ribonuclease H"/>
    <property type="match status" value="1"/>
</dbReference>
<evidence type="ECO:0000313" key="1">
    <source>
        <dbReference type="EMBL" id="GMF56019.1"/>
    </source>
</evidence>
<name>A0A9W7D7J9_9STRA</name>
<evidence type="ECO:0000313" key="2">
    <source>
        <dbReference type="Proteomes" id="UP001165121"/>
    </source>
</evidence>
<dbReference type="Proteomes" id="UP001165121">
    <property type="component" value="Unassembled WGS sequence"/>
</dbReference>
<organism evidence="1 2">
    <name type="scientific">Phytophthora fragariaefolia</name>
    <dbReference type="NCBI Taxonomy" id="1490495"/>
    <lineage>
        <taxon>Eukaryota</taxon>
        <taxon>Sar</taxon>
        <taxon>Stramenopiles</taxon>
        <taxon>Oomycota</taxon>
        <taxon>Peronosporomycetes</taxon>
        <taxon>Peronosporales</taxon>
        <taxon>Peronosporaceae</taxon>
        <taxon>Phytophthora</taxon>
    </lineage>
</organism>